<dbReference type="PROSITE" id="PS51192">
    <property type="entry name" value="HELICASE_ATP_BIND_1"/>
    <property type="match status" value="1"/>
</dbReference>
<dbReference type="GO" id="GO:0004386">
    <property type="term" value="F:helicase activity"/>
    <property type="evidence" value="ECO:0007669"/>
    <property type="project" value="UniProtKB-KW"/>
</dbReference>
<dbReference type="InterPro" id="IPR001650">
    <property type="entry name" value="Helicase_C-like"/>
</dbReference>
<dbReference type="GO" id="GO:0005829">
    <property type="term" value="C:cytosol"/>
    <property type="evidence" value="ECO:0007669"/>
    <property type="project" value="TreeGrafter"/>
</dbReference>
<dbReference type="GO" id="GO:0005524">
    <property type="term" value="F:ATP binding"/>
    <property type="evidence" value="ECO:0007669"/>
    <property type="project" value="InterPro"/>
</dbReference>
<dbReference type="RefSeq" id="WP_301202228.1">
    <property type="nucleotide sequence ID" value="NZ_JAPDPI010000060.1"/>
</dbReference>
<dbReference type="AlphaFoldDB" id="A0AAE3MGW9"/>
<name>A0AAE3MGW9_9BACT</name>
<evidence type="ECO:0000259" key="1">
    <source>
        <dbReference type="PROSITE" id="PS51192"/>
    </source>
</evidence>
<feature type="domain" description="Helicase ATP-binding" evidence="1">
    <location>
        <begin position="368"/>
        <end position="521"/>
    </location>
</feature>
<proteinExistence type="predicted"/>
<dbReference type="Pfam" id="PF00271">
    <property type="entry name" value="Helicase_C"/>
    <property type="match status" value="1"/>
</dbReference>
<organism evidence="2 3">
    <name type="scientific">Plebeiibacterium marinum</name>
    <dbReference type="NCBI Taxonomy" id="2992111"/>
    <lineage>
        <taxon>Bacteria</taxon>
        <taxon>Pseudomonadati</taxon>
        <taxon>Bacteroidota</taxon>
        <taxon>Bacteroidia</taxon>
        <taxon>Marinilabiliales</taxon>
        <taxon>Marinilabiliaceae</taxon>
        <taxon>Plebeiibacterium</taxon>
    </lineage>
</organism>
<dbReference type="Gene3D" id="3.40.50.300">
    <property type="entry name" value="P-loop containing nucleotide triphosphate hydrolases"/>
    <property type="match status" value="2"/>
</dbReference>
<dbReference type="PANTHER" id="PTHR47396:SF1">
    <property type="entry name" value="ATP-DEPENDENT HELICASE IRC3-RELATED"/>
    <property type="match status" value="1"/>
</dbReference>
<dbReference type="GO" id="GO:0003677">
    <property type="term" value="F:DNA binding"/>
    <property type="evidence" value="ECO:0007669"/>
    <property type="project" value="InterPro"/>
</dbReference>
<keyword evidence="3" id="KW-1185">Reference proteome</keyword>
<gene>
    <name evidence="2" type="ORF">OM074_19220</name>
</gene>
<dbReference type="InterPro" id="IPR054347">
    <property type="entry name" value="TOTE_primase"/>
</dbReference>
<keyword evidence="2" id="KW-0067">ATP-binding</keyword>
<dbReference type="Proteomes" id="UP001207408">
    <property type="component" value="Unassembled WGS sequence"/>
</dbReference>
<protein>
    <submittedName>
        <fullName evidence="2">DEAD/DEAH box helicase</fullName>
    </submittedName>
</protein>
<dbReference type="InterPro" id="IPR006935">
    <property type="entry name" value="Helicase/UvrB_N"/>
</dbReference>
<sequence>MSNIDHHIELIQQLFRCRKDVFAIRWEKGSKKGYMPAYSYDPYIYKQHKISGGTLSNFKDKVRKPLTSNEIKLHLEGKHFIGIYPLLEDNSSWFIVADFDKENWKEECILFQKKCNEYSIPSYIERSRSSKGAHVWIFFEKPLPAIETRKVFLALLKECGIISEFDKFSSFDRLFPNQDYLSGKGFGNLIALPFNKLTLEQGNNCFINASSFNAFENQWRFLEIVKRLSSEKFYQILSKYNFREASVPSTIQVTKGKLIIAVRNKIILNRSGINRNLINFLKEELNFTNTEYFIKKKIGKSTHNIEPYFNFIEESDDKVLIPRGMAGKLIAFCNKENIDFEFIDERNKLKEISYTCNIQLREHQKHAIEATSKKDFGIIVSPPGSGKTIIGLKLISKKKQPALIVVHRKQIADQWIDIIQSFLGIPKNKIGTIGQGKLKIGEAITVAMIQSLAKKLDKVDSNDLLNTFGTIIIDECHHIPAKSFADTINKLNTCYLYGLTATPFRKHTEDKLISIHLGNTICEVELNEVNNTQQPRIIIRNTELDVPFNSKTDPFETLSQILIHDLARNTLIINDVKAELNNGNKCVIITERKEHINTINQILKQQCETVTLSGEDSTTSKNHKWQVLNDGNYDVLITTGQFFGEGSDIQNVSRLFLAYPFSFKGKLIQYIGRVQRSEITPTIYDYRDYKNEYLNKMFLKRNAHYRKLEKLRSLFDDIDNQQDPQPTVNEIREKVKLKFDDLEFHYGCVLFNYVDKETGELIEFSIDNDTIRPEFTILKSYFAKQLNIKILKLIFMLSLKMVD</sequence>
<keyword evidence="2" id="KW-0378">Hydrolase</keyword>
<dbReference type="InterPro" id="IPR014001">
    <property type="entry name" value="Helicase_ATP-bd"/>
</dbReference>
<dbReference type="CDD" id="cd18785">
    <property type="entry name" value="SF2_C"/>
    <property type="match status" value="1"/>
</dbReference>
<dbReference type="EMBL" id="JAPDPI010000060">
    <property type="protein sequence ID" value="MCW3807768.1"/>
    <property type="molecule type" value="Genomic_DNA"/>
</dbReference>
<reference evidence="2" key="1">
    <citation type="submission" date="2022-10" db="EMBL/GenBank/DDBJ databases">
        <authorList>
            <person name="Yu W.X."/>
        </authorList>
    </citation>
    <scope>NUCLEOTIDE SEQUENCE</scope>
    <source>
        <strain evidence="2">D04</strain>
    </source>
</reference>
<dbReference type="Pfam" id="PF22548">
    <property type="entry name" value="AEP-TOTE"/>
    <property type="match status" value="1"/>
</dbReference>
<evidence type="ECO:0000313" key="2">
    <source>
        <dbReference type="EMBL" id="MCW3807768.1"/>
    </source>
</evidence>
<dbReference type="SUPFAM" id="SSF52540">
    <property type="entry name" value="P-loop containing nucleoside triphosphate hydrolases"/>
    <property type="match status" value="2"/>
</dbReference>
<comment type="caution">
    <text evidence="2">The sequence shown here is derived from an EMBL/GenBank/DDBJ whole genome shotgun (WGS) entry which is preliminary data.</text>
</comment>
<keyword evidence="2" id="KW-0547">Nucleotide-binding</keyword>
<dbReference type="CDD" id="cd17926">
    <property type="entry name" value="DEXHc_RE"/>
    <property type="match status" value="1"/>
</dbReference>
<dbReference type="Pfam" id="PF04851">
    <property type="entry name" value="ResIII"/>
    <property type="match status" value="1"/>
</dbReference>
<dbReference type="InterPro" id="IPR027417">
    <property type="entry name" value="P-loop_NTPase"/>
</dbReference>
<dbReference type="GO" id="GO:0016787">
    <property type="term" value="F:hydrolase activity"/>
    <property type="evidence" value="ECO:0007669"/>
    <property type="project" value="InterPro"/>
</dbReference>
<keyword evidence="2" id="KW-0347">Helicase</keyword>
<dbReference type="InterPro" id="IPR050742">
    <property type="entry name" value="Helicase_Restrict-Modif_Enz"/>
</dbReference>
<evidence type="ECO:0000313" key="3">
    <source>
        <dbReference type="Proteomes" id="UP001207408"/>
    </source>
</evidence>
<dbReference type="SMART" id="SM00487">
    <property type="entry name" value="DEXDc"/>
    <property type="match status" value="1"/>
</dbReference>
<accession>A0AAE3MGW9</accession>
<dbReference type="PANTHER" id="PTHR47396">
    <property type="entry name" value="TYPE I RESTRICTION ENZYME ECOKI R PROTEIN"/>
    <property type="match status" value="1"/>
</dbReference>